<feature type="chain" id="PRO_5012056852" description="SLH domain-containing protein" evidence="7">
    <location>
        <begin position="29"/>
        <end position="2253"/>
    </location>
</feature>
<proteinExistence type="inferred from homology"/>
<dbReference type="Pfam" id="PF00395">
    <property type="entry name" value="SLH"/>
    <property type="match status" value="3"/>
</dbReference>
<dbReference type="InterPro" id="IPR013783">
    <property type="entry name" value="Ig-like_fold"/>
</dbReference>
<dbReference type="PROSITE" id="PS51318">
    <property type="entry name" value="TAT"/>
    <property type="match status" value="1"/>
</dbReference>
<keyword evidence="7" id="KW-0732">Signal</keyword>
<dbReference type="InterPro" id="IPR032311">
    <property type="entry name" value="DUF4982"/>
</dbReference>
<dbReference type="InterPro" id="IPR051913">
    <property type="entry name" value="GH2_Domain-Containing"/>
</dbReference>
<evidence type="ECO:0000256" key="4">
    <source>
        <dbReference type="ARBA" id="ARBA00022801"/>
    </source>
</evidence>
<dbReference type="Pfam" id="PF00703">
    <property type="entry name" value="Glyco_hydro_2"/>
    <property type="match status" value="1"/>
</dbReference>
<dbReference type="InterPro" id="IPR040605">
    <property type="entry name" value="Glyco_hydro2_dom5"/>
</dbReference>
<dbReference type="InterPro" id="IPR042229">
    <property type="entry name" value="Listeria/Bacterioides_rpt_sf"/>
</dbReference>
<dbReference type="InterPro" id="IPR049487">
    <property type="entry name" value="BgaA-like_CBM"/>
</dbReference>
<feature type="region of interest" description="Disordered" evidence="6">
    <location>
        <begin position="1926"/>
        <end position="1964"/>
    </location>
</feature>
<dbReference type="EMBL" id="NFKL01000014">
    <property type="protein sequence ID" value="OUP57195.1"/>
    <property type="molecule type" value="Genomic_DNA"/>
</dbReference>
<sequence length="2253" mass="246226">MMSRTHPKRRLFHRMTAALLAAALMASAAPVKAISPATDVPQVLSAGTTFSLTQSARSMDFNEDWTFSLNPSGNDATLSAAGFDDSAWRTLNLPHDWSIEQDFTNQVSSEIGHLPGGTGWYRKSFVLPAELQGKRINIDFDGVYMDSHIWVNGKKVGNYPNGYIPFSFDVTDYVVCDGKTENVIAVKVTNITQSGNVGNQSSRWYSGSGIYRDVHMTVTDPVHVAQYGTVVSTPDIASEAESGNITVNVGTTVENETKEAVDVQVRSTILNYKDGSAFGEPITSEAQTVPANGKVDVAQTMTADHPGLWSPDSPTLYKMKTEILVNDQVKDTYETRFGFSWSEFLTATEAEKEGTAFKLNGEPMKLHGVCMHHDQGALGAVGNAAAIERQMKMMKEMGVNSIRVTHNPASPELMRICDEMGLTVVEEAFDTWYGGKKNYDYHRFFEAACSYPGVEQGTTWAQFDLQQMIRSDRNSPSIIAWSLGNEIGETSEQKGLTTVKNLVKWAKEIDTEHPVTMGEDKFRMSRYGGDALPVQVADQLDVVGFNYAEDNYDYYKNLRPNWRMYGSETSSAIKSRGYYSDPAKTNGSQDVVDHQLSSYDNRAVGWGKTATNSWIPDRDRTWIAGQYIWTGFDYIGEPTPWNQDYNAPPKSSYFGIVDTAGIPKDDYYLYQSQWLDVEDAPMVHIFPHWNWENNNLRSKVTVDGGKIPVRVYSNAPTVELTVSKPNGERVDIGQAEKSFFVKNGHPQQSESSDRLYLEWQIPWEYAVGTTITATAKDESGKTVATDTVVTAGEAAKLGLSADRQVIEADGYDLSYITVDVQDASGNLLPTAMNEMSFRVRGNGTIVGVDNGDPASWERFKDTNGQWTRSAFNGKAVVIVQSTKDAGSFTLTAQSAGLESDSITVYTANEDQTEDTILGYEVASLMTDVGVVPSEEQMPKSVYAVYANGSKKEMAVTWERLSAEDLSKPSEVTVQGTVTETGAQVSMVITVRGSVGVQPVSVITQVGQIPTLPREVTVVWSDGKTETKQVTWPEITAEQVAQQGTFTVESTEVADTDFVAVAHVRVVAGGEDRNIALASMGTTVAVSYEEGVHRPAQLIDGNKTDENGWGNWQSGGRKSDTATLTFPQEYNIGRVKVWINTKSSKTWQKPDRIQVEYWNGSDWAAVENQSKNTDFAGWSDHAQPYDGEEITFNPVSTNKLRFTFSVDAYTGGKDMMKIIEIEAFSNVLPVESDAALTDLRVDGKTIKDFDPSVTGYLVATDFKAEIPEVTATAAGNATVFVRQAISNNGTAVVTVTSEDGRTKKEYTIQFVRQDAALDTVSIVQDDLDRVTEDDVITLSAVGTLQDETEITSANAVTTYEVSDGSGHAEIQNGKLYAYDAGDVEITASMSYRGKIVKSEPISVSIAENPAEKWVESFEAVTVRSSPGTEPELPDTVTVNFNTGLPRSVDVEWDEIPADAYAQVNTFTVNGTADVDKIVDVDKDIQPTATVLVVSVIATQHVSMAVPEGYAPDLPAQVTVFFSDGSSGELPVKWKDADEAVVDDVTTYHGTVSYSGETFDVTATVRVGETSKSPNYVIVRNGYDLPVGLASYTNNRDSQSTDNATHLNDGNSSFVLDGKKIWCNWVRGEQRTSDWVSVTIANEGVPDQKTVNSIRVGFMDEKGGNGSIALPKDYVVEYYTGPMDYELDLSNVNHVAEWTDSPLVDDSNWKEVSYVDEKPEPQDGEMTEVIFAPVTTHLVRVRMDAKENHSLGVNELEVYGQIAAMNETFKVKSLEVAGEDRLNDFDSDNTLTISLDHDAQFPEITASATKNAAVTVIPATMQNPVAIVRIVPESGAETAIEEYKTIFEREDLPEPVPTFTVTFDSMGGSPVAAQKVQSGNPVVRPQDPTYADHIFRGWYKDQDCTKPFDFSTTIEKDMTLYAKWEEVQLPEPPSGGGGAHHPEAGGSSDSDSDKEDHRKLDKEETVEIQEPEVPMVDRPLMSDGAQFNTKTNVGDVVTVSAKQNGNRYEISFKQDGEKIDFIKDGVVIKIPIDENGMGVVAIATNEQGIDTVLKTSYPEGSDLVATLYAPGTIRVENRAVSFADVPSTAWFKNAVDFVTARNLFSGISAQSFAPDQSMNRGMLATVLYRLAGEPPVTGAVGFGDVPADQYYANAVAWAAQNQVVSGITASEFSPNAAITREQLATILYRYSGSPAVSASLDRFADASLVSEYAVTPLQWATEQGIISGRGNGTLDPKGTASRAEVAQMLMNLVAK</sequence>
<dbReference type="SMR" id="A0A1Y4LKI5"/>
<dbReference type="Pfam" id="PF02837">
    <property type="entry name" value="Glyco_hydro_2_N"/>
    <property type="match status" value="1"/>
</dbReference>
<feature type="domain" description="SLH" evidence="8">
    <location>
        <begin position="2201"/>
        <end position="2253"/>
    </location>
</feature>
<dbReference type="Proteomes" id="UP000195326">
    <property type="component" value="Unassembled WGS sequence"/>
</dbReference>
<evidence type="ECO:0000256" key="3">
    <source>
        <dbReference type="ARBA" id="ARBA00022737"/>
    </source>
</evidence>
<evidence type="ECO:0000256" key="6">
    <source>
        <dbReference type="SAM" id="MobiDB-lite"/>
    </source>
</evidence>
<dbReference type="Gene3D" id="2.60.120.260">
    <property type="entry name" value="Galactose-binding domain-like"/>
    <property type="match status" value="3"/>
</dbReference>
<dbReference type="RefSeq" id="WP_087415288.1">
    <property type="nucleotide sequence ID" value="NZ_NFKL01000014.1"/>
</dbReference>
<dbReference type="Gene3D" id="2.60.40.4270">
    <property type="entry name" value="Listeria-Bacteroides repeat domain"/>
    <property type="match status" value="1"/>
</dbReference>
<dbReference type="InterPro" id="IPR013378">
    <property type="entry name" value="InlB-like_B-rpt"/>
</dbReference>
<comment type="similarity">
    <text evidence="2">Belongs to the glycosyl hydrolase 2 family.</text>
</comment>
<dbReference type="PRINTS" id="PR00132">
    <property type="entry name" value="GLHYDRLASE2"/>
</dbReference>
<dbReference type="PANTHER" id="PTHR42732:SF1">
    <property type="entry name" value="BETA-MANNOSIDASE"/>
    <property type="match status" value="1"/>
</dbReference>
<dbReference type="Gene3D" id="3.20.20.80">
    <property type="entry name" value="Glycosidases"/>
    <property type="match status" value="1"/>
</dbReference>
<organism evidence="9 10">
    <name type="scientific">Butyricicoccus pullicaecorum</name>
    <dbReference type="NCBI Taxonomy" id="501571"/>
    <lineage>
        <taxon>Bacteria</taxon>
        <taxon>Bacillati</taxon>
        <taxon>Bacillota</taxon>
        <taxon>Clostridia</taxon>
        <taxon>Eubacteriales</taxon>
        <taxon>Butyricicoccaceae</taxon>
        <taxon>Butyricicoccus</taxon>
    </lineage>
</organism>
<evidence type="ECO:0000313" key="10">
    <source>
        <dbReference type="Proteomes" id="UP000195326"/>
    </source>
</evidence>
<feature type="domain" description="SLH" evidence="8">
    <location>
        <begin position="2076"/>
        <end position="2135"/>
    </location>
</feature>
<evidence type="ECO:0000256" key="5">
    <source>
        <dbReference type="ARBA" id="ARBA00023295"/>
    </source>
</evidence>
<evidence type="ECO:0000256" key="1">
    <source>
        <dbReference type="ARBA" id="ARBA00004196"/>
    </source>
</evidence>
<dbReference type="GO" id="GO:0004553">
    <property type="term" value="F:hydrolase activity, hydrolyzing O-glycosyl compounds"/>
    <property type="evidence" value="ECO:0007669"/>
    <property type="project" value="InterPro"/>
</dbReference>
<dbReference type="Pfam" id="PF16355">
    <property type="entry name" value="DUF4982"/>
    <property type="match status" value="1"/>
</dbReference>
<dbReference type="InterPro" id="IPR001119">
    <property type="entry name" value="SLH_dom"/>
</dbReference>
<comment type="subcellular location">
    <subcellularLocation>
        <location evidence="1">Cell envelope</location>
    </subcellularLocation>
</comment>
<dbReference type="InterPro" id="IPR006311">
    <property type="entry name" value="TAT_signal"/>
</dbReference>
<dbReference type="SUPFAM" id="SSF49303">
    <property type="entry name" value="beta-Galactosidase/glucuronidase domain"/>
    <property type="match status" value="1"/>
</dbReference>
<dbReference type="Pfam" id="PF02836">
    <property type="entry name" value="Glyco_hydro_2_C"/>
    <property type="match status" value="1"/>
</dbReference>
<feature type="compositionally biased region" description="Basic and acidic residues" evidence="6">
    <location>
        <begin position="1952"/>
        <end position="1963"/>
    </location>
</feature>
<dbReference type="InterPro" id="IPR011081">
    <property type="entry name" value="Big_4"/>
</dbReference>
<keyword evidence="5" id="KW-0326">Glycosidase</keyword>
<dbReference type="InterPro" id="IPR006103">
    <property type="entry name" value="Glyco_hydro_2_cat"/>
</dbReference>
<feature type="signal peptide" evidence="7">
    <location>
        <begin position="1"/>
        <end position="28"/>
    </location>
</feature>
<feature type="domain" description="SLH" evidence="8">
    <location>
        <begin position="2136"/>
        <end position="2199"/>
    </location>
</feature>
<dbReference type="SUPFAM" id="SSF51445">
    <property type="entry name" value="(Trans)glycosidases"/>
    <property type="match status" value="1"/>
</dbReference>
<dbReference type="Pfam" id="PF18565">
    <property type="entry name" value="Glyco_hydro2_C5"/>
    <property type="match status" value="1"/>
</dbReference>
<dbReference type="InterPro" id="IPR008979">
    <property type="entry name" value="Galactose-bd-like_sf"/>
</dbReference>
<dbReference type="NCBIfam" id="TIGR02543">
    <property type="entry name" value="List_Bact_rpt"/>
    <property type="match status" value="1"/>
</dbReference>
<reference evidence="10" key="1">
    <citation type="submission" date="2017-04" db="EMBL/GenBank/DDBJ databases">
        <title>Function of individual gut microbiota members based on whole genome sequencing of pure cultures obtained from chicken caecum.</title>
        <authorList>
            <person name="Medvecky M."/>
            <person name="Cejkova D."/>
            <person name="Polansky O."/>
            <person name="Karasova D."/>
            <person name="Kubasova T."/>
            <person name="Cizek A."/>
            <person name="Rychlik I."/>
        </authorList>
    </citation>
    <scope>NUCLEOTIDE SEQUENCE [LARGE SCALE GENOMIC DNA]</scope>
    <source>
        <strain evidence="10">An179</strain>
    </source>
</reference>
<comment type="caution">
    <text evidence="9">The sequence shown here is derived from an EMBL/GenBank/DDBJ whole genome shotgun (WGS) entry which is preliminary data.</text>
</comment>
<dbReference type="Pfam" id="PF21606">
    <property type="entry name" value="BgaA-like_CBM"/>
    <property type="match status" value="1"/>
</dbReference>
<dbReference type="InterPro" id="IPR006102">
    <property type="entry name" value="Ig-like_GH2"/>
</dbReference>
<dbReference type="Gene3D" id="2.60.40.10">
    <property type="entry name" value="Immunoglobulins"/>
    <property type="match status" value="3"/>
</dbReference>
<evidence type="ECO:0000256" key="7">
    <source>
        <dbReference type="SAM" id="SignalP"/>
    </source>
</evidence>
<evidence type="ECO:0000259" key="8">
    <source>
        <dbReference type="PROSITE" id="PS51272"/>
    </source>
</evidence>
<name>A0A1Y4LKI5_9FIRM</name>
<keyword evidence="3" id="KW-0677">Repeat</keyword>
<dbReference type="SUPFAM" id="SSF49373">
    <property type="entry name" value="Invasin/intimin cell-adhesion fragments"/>
    <property type="match status" value="1"/>
</dbReference>
<dbReference type="GO" id="GO:0030313">
    <property type="term" value="C:cell envelope"/>
    <property type="evidence" value="ECO:0007669"/>
    <property type="project" value="UniProtKB-SubCell"/>
</dbReference>
<dbReference type="Pfam" id="PF07532">
    <property type="entry name" value="Big_4"/>
    <property type="match status" value="4"/>
</dbReference>
<evidence type="ECO:0000313" key="9">
    <source>
        <dbReference type="EMBL" id="OUP57195.1"/>
    </source>
</evidence>
<dbReference type="Pfam" id="PF09479">
    <property type="entry name" value="Flg_new"/>
    <property type="match status" value="1"/>
</dbReference>
<dbReference type="InterPro" id="IPR006101">
    <property type="entry name" value="Glyco_hydro_2"/>
</dbReference>
<protein>
    <recommendedName>
        <fullName evidence="8">SLH domain-containing protein</fullName>
    </recommendedName>
</protein>
<keyword evidence="4" id="KW-0378">Hydrolase</keyword>
<dbReference type="GO" id="GO:0005975">
    <property type="term" value="P:carbohydrate metabolic process"/>
    <property type="evidence" value="ECO:0007669"/>
    <property type="project" value="InterPro"/>
</dbReference>
<gene>
    <name evidence="9" type="ORF">B5F15_10290</name>
</gene>
<dbReference type="InterPro" id="IPR008964">
    <property type="entry name" value="Invasin/intimin_cell_adhesion"/>
</dbReference>
<dbReference type="InterPro" id="IPR036156">
    <property type="entry name" value="Beta-gal/glucu_dom_sf"/>
</dbReference>
<dbReference type="SUPFAM" id="SSF49785">
    <property type="entry name" value="Galactose-binding domain-like"/>
    <property type="match status" value="1"/>
</dbReference>
<accession>A0A1Y4LKI5</accession>
<dbReference type="PANTHER" id="PTHR42732">
    <property type="entry name" value="BETA-GALACTOSIDASE"/>
    <property type="match status" value="1"/>
</dbReference>
<dbReference type="PROSITE" id="PS51272">
    <property type="entry name" value="SLH"/>
    <property type="match status" value="3"/>
</dbReference>
<dbReference type="InterPro" id="IPR017853">
    <property type="entry name" value="GH"/>
</dbReference>
<evidence type="ECO:0000256" key="2">
    <source>
        <dbReference type="ARBA" id="ARBA00007401"/>
    </source>
</evidence>
<dbReference type="InterPro" id="IPR006104">
    <property type="entry name" value="Glyco_hydro_2_N"/>
</dbReference>